<reference evidence="5 6" key="1">
    <citation type="submission" date="2018-06" db="EMBL/GenBank/DDBJ databases">
        <title>Genomic Encyclopedia of Type Strains, Phase III (KMG-III): the genomes of soil and plant-associated and newly described type strains.</title>
        <authorList>
            <person name="Whitman W."/>
        </authorList>
    </citation>
    <scope>NUCLEOTIDE SEQUENCE [LARGE SCALE GENOMIC DNA]</scope>
    <source>
        <strain evidence="5 6">CGMCC 4.7090</strain>
    </source>
</reference>
<dbReference type="Pfam" id="PF05719">
    <property type="entry name" value="GPP34"/>
    <property type="match status" value="1"/>
</dbReference>
<dbReference type="GO" id="GO:0005737">
    <property type="term" value="C:cytoplasm"/>
    <property type="evidence" value="ECO:0007669"/>
    <property type="project" value="UniProtKB-ARBA"/>
</dbReference>
<organism evidence="5 6">
    <name type="scientific">Actinoplanes lutulentus</name>
    <dbReference type="NCBI Taxonomy" id="1287878"/>
    <lineage>
        <taxon>Bacteria</taxon>
        <taxon>Bacillati</taxon>
        <taxon>Actinomycetota</taxon>
        <taxon>Actinomycetes</taxon>
        <taxon>Micromonosporales</taxon>
        <taxon>Micromonosporaceae</taxon>
        <taxon>Actinoplanes</taxon>
    </lineage>
</organism>
<keyword evidence="4" id="KW-0472">Membrane</keyword>
<comment type="caution">
    <text evidence="5">The sequence shown here is derived from an EMBL/GenBank/DDBJ whole genome shotgun (WGS) entry which is preliminary data.</text>
</comment>
<keyword evidence="3" id="KW-0446">Lipid-binding</keyword>
<dbReference type="InterPro" id="IPR038261">
    <property type="entry name" value="GPP34-like_sf"/>
</dbReference>
<proteinExistence type="predicted"/>
<protein>
    <submittedName>
        <fullName evidence="5">Golgi phosphoprotein 3 GPP34</fullName>
    </submittedName>
</protein>
<evidence type="ECO:0000313" key="6">
    <source>
        <dbReference type="Proteomes" id="UP000249341"/>
    </source>
</evidence>
<evidence type="ECO:0000256" key="4">
    <source>
        <dbReference type="ARBA" id="ARBA00023136"/>
    </source>
</evidence>
<gene>
    <name evidence="5" type="ORF">B0I29_119116</name>
</gene>
<dbReference type="AlphaFoldDB" id="A0A327Z212"/>
<name>A0A327Z212_9ACTN</name>
<keyword evidence="2" id="KW-0333">Golgi apparatus</keyword>
<dbReference type="InterPro" id="IPR008628">
    <property type="entry name" value="GPP34-like"/>
</dbReference>
<dbReference type="Gene3D" id="1.10.3630.10">
    <property type="entry name" value="yeast vps74-n-term truncation variant domain like"/>
    <property type="match status" value="1"/>
</dbReference>
<comment type="subcellular location">
    <subcellularLocation>
        <location evidence="1">Golgi apparatus membrane</location>
        <topology evidence="1">Peripheral membrane protein</topology>
        <orientation evidence="1">Cytoplasmic side</orientation>
    </subcellularLocation>
</comment>
<dbReference type="GO" id="GO:0070273">
    <property type="term" value="F:phosphatidylinositol-4-phosphate binding"/>
    <property type="evidence" value="ECO:0007669"/>
    <property type="project" value="InterPro"/>
</dbReference>
<evidence type="ECO:0000313" key="5">
    <source>
        <dbReference type="EMBL" id="RAK28778.1"/>
    </source>
</evidence>
<evidence type="ECO:0000256" key="2">
    <source>
        <dbReference type="ARBA" id="ARBA00023034"/>
    </source>
</evidence>
<dbReference type="EMBL" id="QLMJ01000019">
    <property type="protein sequence ID" value="RAK28778.1"/>
    <property type="molecule type" value="Genomic_DNA"/>
</dbReference>
<dbReference type="Proteomes" id="UP000249341">
    <property type="component" value="Unassembled WGS sequence"/>
</dbReference>
<accession>A0A327Z212</accession>
<dbReference type="GO" id="GO:0012505">
    <property type="term" value="C:endomembrane system"/>
    <property type="evidence" value="ECO:0007669"/>
    <property type="project" value="UniProtKB-ARBA"/>
</dbReference>
<evidence type="ECO:0000256" key="3">
    <source>
        <dbReference type="ARBA" id="ARBA00023121"/>
    </source>
</evidence>
<keyword evidence="6" id="KW-1185">Reference proteome</keyword>
<dbReference type="RefSeq" id="WP_220091500.1">
    <property type="nucleotide sequence ID" value="NZ_JACHWI010000018.1"/>
</dbReference>
<evidence type="ECO:0000256" key="1">
    <source>
        <dbReference type="ARBA" id="ARBA00004255"/>
    </source>
</evidence>
<sequence>MLLVEDLLLLLLDDETGIPAGAGTLYYPLGGAVLVELALLGRVEHADGKVIAVGEGALPDPILQEAWDKAAAKPRRAQTLIIEVGTRLWDPLIERLIEKGQIRRETKRLLRVFKTTRLPSADPAYEQGLRDKVRAVLVDGAEPDPRTAAVIALLSASGSLPAVRPPIAWSSEVIKRAKRLEEGHWGAAEVNTAVITAAAAIAVASATTAATVAITTSN</sequence>